<keyword evidence="2" id="KW-1133">Transmembrane helix</keyword>
<keyword evidence="2" id="KW-0472">Membrane</keyword>
<feature type="coiled-coil region" evidence="1">
    <location>
        <begin position="47"/>
        <end position="74"/>
    </location>
</feature>
<evidence type="ECO:0000256" key="1">
    <source>
        <dbReference type="SAM" id="Coils"/>
    </source>
</evidence>
<sequence length="194" mass="22335">MIPDINLLPRVDKRQSASKNLYILLTIVVLLLVAFFAFQYFKIRGEIAHLRSEEQQVIAERNQLQEELDSMTVNTGSLKQSIEFVETISYPVSPIIDETIRLQTGHSYLREYTFDAKTAEVTMDFETLSDIANYLSRLTGSAYFQDVQVSSIEHFDPSDREEEKDTTNFNEIPRYEVVFTLFINQQYLAAGGVE</sequence>
<keyword evidence="1" id="KW-0175">Coiled coil</keyword>
<proteinExistence type="predicted"/>
<accession>A0A840PPC0</accession>
<evidence type="ECO:0000313" key="3">
    <source>
        <dbReference type="EMBL" id="MBB5147770.1"/>
    </source>
</evidence>
<dbReference type="Proteomes" id="UP000557217">
    <property type="component" value="Unassembled WGS sequence"/>
</dbReference>
<keyword evidence="4" id="KW-1185">Reference proteome</keyword>
<dbReference type="AlphaFoldDB" id="A0A840PPC0"/>
<evidence type="ECO:0000313" key="4">
    <source>
        <dbReference type="Proteomes" id="UP000557217"/>
    </source>
</evidence>
<dbReference type="RefSeq" id="WP_168411736.1">
    <property type="nucleotide sequence ID" value="NZ_JAAXPW010000001.1"/>
</dbReference>
<name>A0A840PPC0_URETH</name>
<comment type="caution">
    <text evidence="3">The sequence shown here is derived from an EMBL/GenBank/DDBJ whole genome shotgun (WGS) entry which is preliminary data.</text>
</comment>
<reference evidence="3 4" key="1">
    <citation type="submission" date="2020-08" db="EMBL/GenBank/DDBJ databases">
        <title>Genomic Encyclopedia of Type Strains, Phase IV (KMG-IV): sequencing the most valuable type-strain genomes for metagenomic binning, comparative biology and taxonomic classification.</title>
        <authorList>
            <person name="Goeker M."/>
        </authorList>
    </citation>
    <scope>NUCLEOTIDE SEQUENCE [LARGE SCALE GENOMIC DNA]</scope>
    <source>
        <strain evidence="3 4">DSM 10633</strain>
    </source>
</reference>
<keyword evidence="2" id="KW-0812">Transmembrane</keyword>
<organism evidence="3 4">
    <name type="scientific">Ureibacillus thermosphaericus</name>
    <dbReference type="NCBI Taxonomy" id="51173"/>
    <lineage>
        <taxon>Bacteria</taxon>
        <taxon>Bacillati</taxon>
        <taxon>Bacillota</taxon>
        <taxon>Bacilli</taxon>
        <taxon>Bacillales</taxon>
        <taxon>Caryophanaceae</taxon>
        <taxon>Ureibacillus</taxon>
    </lineage>
</organism>
<dbReference type="EMBL" id="JACHGZ010000001">
    <property type="protein sequence ID" value="MBB5147770.1"/>
    <property type="molecule type" value="Genomic_DNA"/>
</dbReference>
<feature type="transmembrane region" description="Helical" evidence="2">
    <location>
        <begin position="21"/>
        <end position="41"/>
    </location>
</feature>
<gene>
    <name evidence="3" type="ORF">HNR36_000151</name>
</gene>
<protein>
    <submittedName>
        <fullName evidence="3">Tfp pilus assembly protein PilN</fullName>
    </submittedName>
</protein>
<evidence type="ECO:0000256" key="2">
    <source>
        <dbReference type="SAM" id="Phobius"/>
    </source>
</evidence>